<sequence length="159" mass="16647">MLVPLLIGCSFEERQSGGIEDTEVTPEMGPRKEIIQPEGVARLPVFSSAVRSGDLIFLSGAIGAQPGVNPPQLVEGGVIPETHQTMENIITVLDAAGATLLDLIKCTVFLADISDYAAVNEVYVQYFPSDPPARSAVAGSGLALGARVEIECIAAVPEV</sequence>
<dbReference type="GO" id="GO:0005829">
    <property type="term" value="C:cytosol"/>
    <property type="evidence" value="ECO:0007669"/>
    <property type="project" value="TreeGrafter"/>
</dbReference>
<organism evidence="2">
    <name type="scientific">marine metagenome</name>
    <dbReference type="NCBI Taxonomy" id="408172"/>
    <lineage>
        <taxon>unclassified sequences</taxon>
        <taxon>metagenomes</taxon>
        <taxon>ecological metagenomes</taxon>
    </lineage>
</organism>
<name>A0A381QM18_9ZZZZ</name>
<dbReference type="PROSITE" id="PS01094">
    <property type="entry name" value="UPF0076"/>
    <property type="match status" value="1"/>
</dbReference>
<evidence type="ECO:0000256" key="1">
    <source>
        <dbReference type="ARBA" id="ARBA00010552"/>
    </source>
</evidence>
<dbReference type="Gene3D" id="3.30.1330.40">
    <property type="entry name" value="RutC-like"/>
    <property type="match status" value="1"/>
</dbReference>
<reference evidence="2" key="1">
    <citation type="submission" date="2018-05" db="EMBL/GenBank/DDBJ databases">
        <authorList>
            <person name="Lanie J.A."/>
            <person name="Ng W.-L."/>
            <person name="Kazmierczak K.M."/>
            <person name="Andrzejewski T.M."/>
            <person name="Davidsen T.M."/>
            <person name="Wayne K.J."/>
            <person name="Tettelin H."/>
            <person name="Glass J.I."/>
            <person name="Rusch D."/>
            <person name="Podicherti R."/>
            <person name="Tsui H.-C.T."/>
            <person name="Winkler M.E."/>
        </authorList>
    </citation>
    <scope>NUCLEOTIDE SEQUENCE</scope>
</reference>
<gene>
    <name evidence="2" type="ORF">METZ01_LOCUS31477</name>
</gene>
<dbReference type="AlphaFoldDB" id="A0A381QM18"/>
<accession>A0A381QM18</accession>
<dbReference type="FunFam" id="3.30.1330.40:FF:000001">
    <property type="entry name" value="L-PSP family endoribonuclease"/>
    <property type="match status" value="1"/>
</dbReference>
<dbReference type="PANTHER" id="PTHR11803:SF39">
    <property type="entry name" value="2-IMINOBUTANOATE_2-IMINOPROPANOATE DEAMINASE"/>
    <property type="match status" value="1"/>
</dbReference>
<dbReference type="EMBL" id="UINC01001360">
    <property type="protein sequence ID" value="SUZ78623.1"/>
    <property type="molecule type" value="Genomic_DNA"/>
</dbReference>
<dbReference type="InterPro" id="IPR006175">
    <property type="entry name" value="YjgF/YER057c/UK114"/>
</dbReference>
<dbReference type="InterPro" id="IPR019897">
    <property type="entry name" value="RidA_CS"/>
</dbReference>
<dbReference type="InterPro" id="IPR035959">
    <property type="entry name" value="RutC-like_sf"/>
</dbReference>
<evidence type="ECO:0000313" key="2">
    <source>
        <dbReference type="EMBL" id="SUZ78623.1"/>
    </source>
</evidence>
<dbReference type="SUPFAM" id="SSF55298">
    <property type="entry name" value="YjgF-like"/>
    <property type="match status" value="1"/>
</dbReference>
<dbReference type="Pfam" id="PF01042">
    <property type="entry name" value="Ribonuc_L-PSP"/>
    <property type="match status" value="1"/>
</dbReference>
<protein>
    <submittedName>
        <fullName evidence="2">Uncharacterized protein</fullName>
    </submittedName>
</protein>
<dbReference type="PANTHER" id="PTHR11803">
    <property type="entry name" value="2-IMINOBUTANOATE/2-IMINOPROPANOATE DEAMINASE RIDA"/>
    <property type="match status" value="1"/>
</dbReference>
<dbReference type="CDD" id="cd00448">
    <property type="entry name" value="YjgF_YER057c_UK114_family"/>
    <property type="match status" value="1"/>
</dbReference>
<comment type="similarity">
    <text evidence="1">Belongs to the RutC family.</text>
</comment>
<dbReference type="GO" id="GO:0019239">
    <property type="term" value="F:deaminase activity"/>
    <property type="evidence" value="ECO:0007669"/>
    <property type="project" value="TreeGrafter"/>
</dbReference>
<proteinExistence type="inferred from homology"/>